<dbReference type="PROSITE" id="PS51186">
    <property type="entry name" value="GNAT"/>
    <property type="match status" value="1"/>
</dbReference>
<dbReference type="InterPro" id="IPR016181">
    <property type="entry name" value="Acyl_CoA_acyltransferase"/>
</dbReference>
<gene>
    <name evidence="4" type="ORF">SMD27_11245</name>
</gene>
<proteinExistence type="predicted"/>
<keyword evidence="5" id="KW-1185">Reference proteome</keyword>
<dbReference type="CDD" id="cd04301">
    <property type="entry name" value="NAT_SF"/>
    <property type="match status" value="1"/>
</dbReference>
<evidence type="ECO:0000259" key="3">
    <source>
        <dbReference type="PROSITE" id="PS51186"/>
    </source>
</evidence>
<reference evidence="4 5" key="1">
    <citation type="journal article" date="2016" name="Antonie Van Leeuwenhoek">
        <title>Dongia soli sp. nov., isolated from soil from Dokdo, Korea.</title>
        <authorList>
            <person name="Kim D.U."/>
            <person name="Lee H."/>
            <person name="Kim H."/>
            <person name="Kim S.G."/>
            <person name="Ka J.O."/>
        </authorList>
    </citation>
    <scope>NUCLEOTIDE SEQUENCE [LARGE SCALE GENOMIC DNA]</scope>
    <source>
        <strain evidence="4 5">D78</strain>
    </source>
</reference>
<keyword evidence="2" id="KW-0012">Acyltransferase</keyword>
<dbReference type="InterPro" id="IPR000182">
    <property type="entry name" value="GNAT_dom"/>
</dbReference>
<dbReference type="PANTHER" id="PTHR43877">
    <property type="entry name" value="AMINOALKYLPHOSPHONATE N-ACETYLTRANSFERASE-RELATED-RELATED"/>
    <property type="match status" value="1"/>
</dbReference>
<dbReference type="PANTHER" id="PTHR43877:SF2">
    <property type="entry name" value="AMINOALKYLPHOSPHONATE N-ACETYLTRANSFERASE-RELATED"/>
    <property type="match status" value="1"/>
</dbReference>
<dbReference type="Pfam" id="PF00583">
    <property type="entry name" value="Acetyltransf_1"/>
    <property type="match status" value="1"/>
</dbReference>
<dbReference type="SUPFAM" id="SSF55729">
    <property type="entry name" value="Acyl-CoA N-acyltransferases (Nat)"/>
    <property type="match status" value="1"/>
</dbReference>
<name>A0ABU5EAN5_9PROT</name>
<accession>A0ABU5EAN5</accession>
<organism evidence="4 5">
    <name type="scientific">Dongia soli</name>
    <dbReference type="NCBI Taxonomy" id="600628"/>
    <lineage>
        <taxon>Bacteria</taxon>
        <taxon>Pseudomonadati</taxon>
        <taxon>Pseudomonadota</taxon>
        <taxon>Alphaproteobacteria</taxon>
        <taxon>Rhodospirillales</taxon>
        <taxon>Dongiaceae</taxon>
        <taxon>Dongia</taxon>
    </lineage>
</organism>
<protein>
    <submittedName>
        <fullName evidence="4">GNAT family N-acetyltransferase</fullName>
    </submittedName>
</protein>
<evidence type="ECO:0000313" key="4">
    <source>
        <dbReference type="EMBL" id="MDY0883420.1"/>
    </source>
</evidence>
<evidence type="ECO:0000256" key="1">
    <source>
        <dbReference type="ARBA" id="ARBA00022679"/>
    </source>
</evidence>
<sequence>MLKEIAKFHQLDNDTPRDLGGSAMLEHIGQHLEADAAINGIVGLGEATIREARDSDAAGIIEVIRATYAEYPGCIFDLENELPELKKPASYFAADKGKLWIAEREGEVVGTFGFLPAEKAGGVELQKVCLRYDQRGSGLAARMFEIALAEAHGRGARFIELWTDTRFQSAHRFYEKLGFKRMPGERLVNDLSRSSEVQYLLKLA</sequence>
<dbReference type="Proteomes" id="UP001279642">
    <property type="component" value="Unassembled WGS sequence"/>
</dbReference>
<keyword evidence="1" id="KW-0808">Transferase</keyword>
<evidence type="ECO:0000313" key="5">
    <source>
        <dbReference type="Proteomes" id="UP001279642"/>
    </source>
</evidence>
<dbReference type="RefSeq" id="WP_320508456.1">
    <property type="nucleotide sequence ID" value="NZ_JAXCLW010000002.1"/>
</dbReference>
<comment type="caution">
    <text evidence="4">The sequence shown here is derived from an EMBL/GenBank/DDBJ whole genome shotgun (WGS) entry which is preliminary data.</text>
</comment>
<dbReference type="EMBL" id="JAXCLW010000002">
    <property type="protein sequence ID" value="MDY0883420.1"/>
    <property type="molecule type" value="Genomic_DNA"/>
</dbReference>
<dbReference type="Gene3D" id="3.40.630.30">
    <property type="match status" value="1"/>
</dbReference>
<evidence type="ECO:0000256" key="2">
    <source>
        <dbReference type="ARBA" id="ARBA00023315"/>
    </source>
</evidence>
<dbReference type="InterPro" id="IPR050832">
    <property type="entry name" value="Bact_Acetyltransf"/>
</dbReference>
<feature type="domain" description="N-acetyltransferase" evidence="3">
    <location>
        <begin position="47"/>
        <end position="204"/>
    </location>
</feature>